<dbReference type="AlphaFoldDB" id="A0A1X7U330"/>
<organism evidence="1">
    <name type="scientific">Amphimedon queenslandica</name>
    <name type="common">Sponge</name>
    <dbReference type="NCBI Taxonomy" id="400682"/>
    <lineage>
        <taxon>Eukaryota</taxon>
        <taxon>Metazoa</taxon>
        <taxon>Porifera</taxon>
        <taxon>Demospongiae</taxon>
        <taxon>Heteroscleromorpha</taxon>
        <taxon>Haplosclerida</taxon>
        <taxon>Niphatidae</taxon>
        <taxon>Amphimedon</taxon>
    </lineage>
</organism>
<reference evidence="1" key="1">
    <citation type="submission" date="2017-05" db="UniProtKB">
        <authorList>
            <consortium name="EnsemblMetazoa"/>
        </authorList>
    </citation>
    <scope>IDENTIFICATION</scope>
</reference>
<evidence type="ECO:0000313" key="1">
    <source>
        <dbReference type="EnsemblMetazoa" id="Aqu2.1.21947_001"/>
    </source>
</evidence>
<sequence length="183" mass="20437">MKEAAGHDPTEDAMTCMELVKKKLLEGVDCVIEWKEFKLWLPIHLAANGVSHCVIDKQSMASLYTGRVESSYQAVMSDQEAVDKVLECAPKNNFIFTQLHSMEVLKKRTTGYTEEFKSTLSELNKLCCDIVSSFPPESIIMIVCGSGHIGEMRKLQKDSSTSLEVLKSAVMKAREGRVFALLK</sequence>
<protein>
    <submittedName>
        <fullName evidence="1">Uncharacterized protein</fullName>
    </submittedName>
</protein>
<name>A0A1X7U330_AMPQE</name>
<dbReference type="OrthoDB" id="206335at2759"/>
<accession>A0A1X7U330</accession>
<dbReference type="EnsemblMetazoa" id="Aqu2.1.21947_001">
    <property type="protein sequence ID" value="Aqu2.1.21947_001"/>
    <property type="gene ID" value="Aqu2.1.21947"/>
</dbReference>
<dbReference type="InParanoid" id="A0A1X7U330"/>
<proteinExistence type="predicted"/>